<reference evidence="3" key="1">
    <citation type="journal article" date="2019" name="Int. J. Syst. Evol. Microbiol.">
        <title>The Global Catalogue of Microorganisms (GCM) 10K type strain sequencing project: providing services to taxonomists for standard genome sequencing and annotation.</title>
        <authorList>
            <consortium name="The Broad Institute Genomics Platform"/>
            <consortium name="The Broad Institute Genome Sequencing Center for Infectious Disease"/>
            <person name="Wu L."/>
            <person name="Ma J."/>
        </authorList>
    </citation>
    <scope>NUCLEOTIDE SEQUENCE [LARGE SCALE GENOMIC DNA]</scope>
    <source>
        <strain evidence="3">CGMCC 1.18578</strain>
    </source>
</reference>
<dbReference type="InterPro" id="IPR029032">
    <property type="entry name" value="AhpD-like"/>
</dbReference>
<dbReference type="InterPro" id="IPR003779">
    <property type="entry name" value="CMD-like"/>
</dbReference>
<comment type="caution">
    <text evidence="2">The sequence shown here is derived from an EMBL/GenBank/DDBJ whole genome shotgun (WGS) entry which is preliminary data.</text>
</comment>
<dbReference type="Gene3D" id="1.20.1290.10">
    <property type="entry name" value="AhpD-like"/>
    <property type="match status" value="1"/>
</dbReference>
<sequence>MSLMEQKLAKYNEGEAGTSIMLPQVEDAYDQFASQCLADGELDALTKQLIALGVSLYANNEISMQYHVQEALAQGASDRQIMEAVAVVAATAGGHALSQGVMQVGGALHAAGGNGTLFHGIEPDKLRSSHLQDYLQDTEFASDEGWEGMAIPGGTAVSPSY</sequence>
<feature type="domain" description="Carboxymuconolactone decarboxylase-like" evidence="1">
    <location>
        <begin position="23"/>
        <end position="98"/>
    </location>
</feature>
<keyword evidence="3" id="KW-1185">Reference proteome</keyword>
<proteinExistence type="predicted"/>
<gene>
    <name evidence="2" type="ORF">ACFPQ4_06945</name>
</gene>
<dbReference type="SUPFAM" id="SSF69118">
    <property type="entry name" value="AhpD-like"/>
    <property type="match status" value="1"/>
</dbReference>
<evidence type="ECO:0000259" key="1">
    <source>
        <dbReference type="Pfam" id="PF02627"/>
    </source>
</evidence>
<dbReference type="Pfam" id="PF02627">
    <property type="entry name" value="CMD"/>
    <property type="match status" value="1"/>
</dbReference>
<dbReference type="PANTHER" id="PTHR33930:SF2">
    <property type="entry name" value="BLR3452 PROTEIN"/>
    <property type="match status" value="1"/>
</dbReference>
<dbReference type="Proteomes" id="UP001596108">
    <property type="component" value="Unassembled WGS sequence"/>
</dbReference>
<dbReference type="RefSeq" id="WP_378111054.1">
    <property type="nucleotide sequence ID" value="NZ_JBHSNC010000021.1"/>
</dbReference>
<protein>
    <submittedName>
        <fullName evidence="2">Carboxymuconolactone decarboxylase family protein</fullName>
    </submittedName>
</protein>
<dbReference type="EMBL" id="JBHSNC010000021">
    <property type="protein sequence ID" value="MFC5529187.1"/>
    <property type="molecule type" value="Genomic_DNA"/>
</dbReference>
<organism evidence="2 3">
    <name type="scientific">Cohnella yongneupensis</name>
    <dbReference type="NCBI Taxonomy" id="425006"/>
    <lineage>
        <taxon>Bacteria</taxon>
        <taxon>Bacillati</taxon>
        <taxon>Bacillota</taxon>
        <taxon>Bacilli</taxon>
        <taxon>Bacillales</taxon>
        <taxon>Paenibacillaceae</taxon>
        <taxon>Cohnella</taxon>
    </lineage>
</organism>
<accession>A0ABW0R023</accession>
<evidence type="ECO:0000313" key="2">
    <source>
        <dbReference type="EMBL" id="MFC5529187.1"/>
    </source>
</evidence>
<name>A0ABW0R023_9BACL</name>
<dbReference type="PANTHER" id="PTHR33930">
    <property type="entry name" value="ALKYL HYDROPEROXIDE REDUCTASE AHPD"/>
    <property type="match status" value="1"/>
</dbReference>
<evidence type="ECO:0000313" key="3">
    <source>
        <dbReference type="Proteomes" id="UP001596108"/>
    </source>
</evidence>